<keyword evidence="2" id="KW-0547">Nucleotide-binding</keyword>
<organism evidence="6 7">
    <name type="scientific">Candidatus Woesebacteria bacterium GW2011_GWB1_39_10</name>
    <dbReference type="NCBI Taxonomy" id="1618572"/>
    <lineage>
        <taxon>Bacteria</taxon>
        <taxon>Candidatus Woeseibacteriota</taxon>
    </lineage>
</organism>
<keyword evidence="4" id="KW-1133">Transmembrane helix</keyword>
<keyword evidence="4" id="KW-0472">Membrane</keyword>
<proteinExistence type="predicted"/>
<evidence type="ECO:0000313" key="7">
    <source>
        <dbReference type="Proteomes" id="UP000034774"/>
    </source>
</evidence>
<dbReference type="InterPro" id="IPR051046">
    <property type="entry name" value="MurCDEF_CellWall_CoF430Synth"/>
</dbReference>
<feature type="transmembrane region" description="Helical" evidence="4">
    <location>
        <begin position="23"/>
        <end position="49"/>
    </location>
</feature>
<keyword evidence="4" id="KW-0812">Transmembrane</keyword>
<dbReference type="STRING" id="1618572.UT17_C0011G0010"/>
<reference evidence="6 7" key="1">
    <citation type="journal article" date="2015" name="Nature">
        <title>rRNA introns, odd ribosomes, and small enigmatic genomes across a large radiation of phyla.</title>
        <authorList>
            <person name="Brown C.T."/>
            <person name="Hug L.A."/>
            <person name="Thomas B.C."/>
            <person name="Sharon I."/>
            <person name="Castelle C.J."/>
            <person name="Singh A."/>
            <person name="Wilkins M.J."/>
            <person name="Williams K.H."/>
            <person name="Banfield J.F."/>
        </authorList>
    </citation>
    <scope>NUCLEOTIDE SEQUENCE [LARGE SCALE GENOMIC DNA]</scope>
</reference>
<evidence type="ECO:0000256" key="3">
    <source>
        <dbReference type="ARBA" id="ARBA00022840"/>
    </source>
</evidence>
<dbReference type="AlphaFoldDB" id="A0A0G0LTM7"/>
<protein>
    <submittedName>
        <fullName evidence="6">UDP-N-acetylmuramoyl-tripeptide-D-alanyl-D-alanine ligase</fullName>
    </submittedName>
</protein>
<dbReference type="PANTHER" id="PTHR43024">
    <property type="entry name" value="UDP-N-ACETYLMURAMOYL-TRIPEPTIDE--D-ALANYL-D-ALANINE LIGASE"/>
    <property type="match status" value="1"/>
</dbReference>
<accession>A0A0G0LTM7</accession>
<feature type="non-terminal residue" evidence="6">
    <location>
        <position position="1"/>
    </location>
</feature>
<keyword evidence="1 6" id="KW-0436">Ligase</keyword>
<name>A0A0G0LTM7_9BACT</name>
<dbReference type="InterPro" id="IPR036565">
    <property type="entry name" value="Mur-like_cat_sf"/>
</dbReference>
<evidence type="ECO:0000313" key="6">
    <source>
        <dbReference type="EMBL" id="KKQ91335.1"/>
    </source>
</evidence>
<dbReference type="Gene3D" id="3.90.190.20">
    <property type="entry name" value="Mur ligase, C-terminal domain"/>
    <property type="match status" value="1"/>
</dbReference>
<evidence type="ECO:0000256" key="1">
    <source>
        <dbReference type="ARBA" id="ARBA00022598"/>
    </source>
</evidence>
<keyword evidence="3" id="KW-0067">ATP-binding</keyword>
<comment type="caution">
    <text evidence="6">The sequence shown here is derived from an EMBL/GenBank/DDBJ whole genome shotgun (WGS) entry which is preliminary data.</text>
</comment>
<evidence type="ECO:0000256" key="4">
    <source>
        <dbReference type="SAM" id="Phobius"/>
    </source>
</evidence>
<dbReference type="GO" id="GO:0005524">
    <property type="term" value="F:ATP binding"/>
    <property type="evidence" value="ECO:0007669"/>
    <property type="project" value="UniProtKB-KW"/>
</dbReference>
<dbReference type="Gene3D" id="3.40.1190.10">
    <property type="entry name" value="Mur-like, catalytic domain"/>
    <property type="match status" value="1"/>
</dbReference>
<evidence type="ECO:0000259" key="5">
    <source>
        <dbReference type="Pfam" id="PF02875"/>
    </source>
</evidence>
<dbReference type="SUPFAM" id="SSF53244">
    <property type="entry name" value="MurD-like peptide ligases, peptide-binding domain"/>
    <property type="match status" value="1"/>
</dbReference>
<dbReference type="GO" id="GO:0016881">
    <property type="term" value="F:acid-amino acid ligase activity"/>
    <property type="evidence" value="ECO:0007669"/>
    <property type="project" value="InterPro"/>
</dbReference>
<dbReference type="Proteomes" id="UP000034774">
    <property type="component" value="Unassembled WGS sequence"/>
</dbReference>
<dbReference type="Pfam" id="PF02875">
    <property type="entry name" value="Mur_ligase_C"/>
    <property type="match status" value="1"/>
</dbReference>
<dbReference type="InterPro" id="IPR036615">
    <property type="entry name" value="Mur_ligase_C_dom_sf"/>
</dbReference>
<dbReference type="PATRIC" id="fig|1618572.3.peg.1178"/>
<dbReference type="PANTHER" id="PTHR43024:SF1">
    <property type="entry name" value="UDP-N-ACETYLMURAMOYL-TRIPEPTIDE--D-ALANYL-D-ALANINE LIGASE"/>
    <property type="match status" value="1"/>
</dbReference>
<sequence>LFKVSHEGNAVPVRLPDTVGRHYIYSVLAALCVGVFLKINMITMVEALAKFKTPKGRSRVIEGIKGTYIIDDTYNSSPVAAEAAIATLSQFKTQGKKVAVLGDMLELGKYAVAEHKRIGALAGGVCDTLLCVGVRARYMAEGAEAGGLSEKNIFQFDDAREAGKFLEQLIKTDDVILVKGSQSMRMERVVEEIMAHPEQKGELLVRQEEEWLNRR</sequence>
<feature type="domain" description="Mur ligase C-terminal" evidence="5">
    <location>
        <begin position="56"/>
        <end position="181"/>
    </location>
</feature>
<gene>
    <name evidence="6" type="ORF">UT17_C0011G0010</name>
</gene>
<evidence type="ECO:0000256" key="2">
    <source>
        <dbReference type="ARBA" id="ARBA00022741"/>
    </source>
</evidence>
<dbReference type="EMBL" id="LBVU01000011">
    <property type="protein sequence ID" value="KKQ91335.1"/>
    <property type="molecule type" value="Genomic_DNA"/>
</dbReference>
<dbReference type="InterPro" id="IPR004101">
    <property type="entry name" value="Mur_ligase_C"/>
</dbReference>